<evidence type="ECO:0000313" key="2">
    <source>
        <dbReference type="EMBL" id="KAJ8772779.1"/>
    </source>
</evidence>
<comment type="caution">
    <text evidence="2">The sequence shown here is derived from an EMBL/GenBank/DDBJ whole genome shotgun (WGS) entry which is preliminary data.</text>
</comment>
<dbReference type="AlphaFoldDB" id="A0AAV8U3H2"/>
<dbReference type="PANTHER" id="PTHR45621">
    <property type="entry name" value="OS01G0588500 PROTEIN-RELATED"/>
    <property type="match status" value="1"/>
</dbReference>
<dbReference type="InterPro" id="IPR000719">
    <property type="entry name" value="Prot_kinase_dom"/>
</dbReference>
<evidence type="ECO:0000313" key="3">
    <source>
        <dbReference type="Proteomes" id="UP001159364"/>
    </source>
</evidence>
<protein>
    <recommendedName>
        <fullName evidence="1">Protein kinase domain-containing protein</fullName>
    </recommendedName>
</protein>
<accession>A0AAV8U3H2</accession>
<dbReference type="GO" id="GO:0005524">
    <property type="term" value="F:ATP binding"/>
    <property type="evidence" value="ECO:0007669"/>
    <property type="project" value="InterPro"/>
</dbReference>
<name>A0AAV8U3H2_9ROSI</name>
<dbReference type="EMBL" id="JAIWQS010000002">
    <property type="protein sequence ID" value="KAJ8772779.1"/>
    <property type="molecule type" value="Genomic_DNA"/>
</dbReference>
<dbReference type="Proteomes" id="UP001159364">
    <property type="component" value="Linkage Group LG02"/>
</dbReference>
<feature type="domain" description="Protein kinase" evidence="1">
    <location>
        <begin position="1"/>
        <end position="78"/>
    </location>
</feature>
<proteinExistence type="predicted"/>
<dbReference type="InterPro" id="IPR011009">
    <property type="entry name" value="Kinase-like_dom_sf"/>
</dbReference>
<keyword evidence="3" id="KW-1185">Reference proteome</keyword>
<dbReference type="SUPFAM" id="SSF56112">
    <property type="entry name" value="Protein kinase-like (PK-like)"/>
    <property type="match status" value="1"/>
</dbReference>
<evidence type="ECO:0000259" key="1">
    <source>
        <dbReference type="PROSITE" id="PS50011"/>
    </source>
</evidence>
<dbReference type="Gene3D" id="1.10.510.10">
    <property type="entry name" value="Transferase(Phosphotransferase) domain 1"/>
    <property type="match status" value="1"/>
</dbReference>
<sequence>MRSEVGSGVAMMVKKSIPDSDQGLWKWQDYNAKLSDFGLANLCPENGNSHVTSQPKSTYDYAAPEYVGTGKFLIFTIA</sequence>
<reference evidence="2 3" key="1">
    <citation type="submission" date="2021-09" db="EMBL/GenBank/DDBJ databases">
        <title>Genomic insights and catalytic innovation underlie evolution of tropane alkaloids biosynthesis.</title>
        <authorList>
            <person name="Wang Y.-J."/>
            <person name="Tian T."/>
            <person name="Huang J.-P."/>
            <person name="Huang S.-X."/>
        </authorList>
    </citation>
    <scope>NUCLEOTIDE SEQUENCE [LARGE SCALE GENOMIC DNA]</scope>
    <source>
        <strain evidence="2">KIB-2018</strain>
        <tissue evidence="2">Leaf</tissue>
    </source>
</reference>
<dbReference type="InterPro" id="IPR050823">
    <property type="entry name" value="Plant_Ser_Thr_Prot_Kinase"/>
</dbReference>
<gene>
    <name evidence="2" type="ORF">K2173_027956</name>
</gene>
<dbReference type="GO" id="GO:0004672">
    <property type="term" value="F:protein kinase activity"/>
    <property type="evidence" value="ECO:0007669"/>
    <property type="project" value="InterPro"/>
</dbReference>
<dbReference type="PROSITE" id="PS50011">
    <property type="entry name" value="PROTEIN_KINASE_DOM"/>
    <property type="match status" value="1"/>
</dbReference>
<organism evidence="2 3">
    <name type="scientific">Erythroxylum novogranatense</name>
    <dbReference type="NCBI Taxonomy" id="1862640"/>
    <lineage>
        <taxon>Eukaryota</taxon>
        <taxon>Viridiplantae</taxon>
        <taxon>Streptophyta</taxon>
        <taxon>Embryophyta</taxon>
        <taxon>Tracheophyta</taxon>
        <taxon>Spermatophyta</taxon>
        <taxon>Magnoliopsida</taxon>
        <taxon>eudicotyledons</taxon>
        <taxon>Gunneridae</taxon>
        <taxon>Pentapetalae</taxon>
        <taxon>rosids</taxon>
        <taxon>fabids</taxon>
        <taxon>Malpighiales</taxon>
        <taxon>Erythroxylaceae</taxon>
        <taxon>Erythroxylum</taxon>
    </lineage>
</organism>